<keyword evidence="5" id="KW-1185">Reference proteome</keyword>
<dbReference type="Pfam" id="PF00196">
    <property type="entry name" value="GerE"/>
    <property type="match status" value="1"/>
</dbReference>
<evidence type="ECO:0000256" key="1">
    <source>
        <dbReference type="ARBA" id="ARBA00022741"/>
    </source>
</evidence>
<keyword evidence="1" id="KW-0547">Nucleotide-binding</keyword>
<proteinExistence type="predicted"/>
<protein>
    <submittedName>
        <fullName evidence="4">ATPase</fullName>
    </submittedName>
</protein>
<dbReference type="PANTHER" id="PTHR16305">
    <property type="entry name" value="TESTICULAR SOLUBLE ADENYLYL CYCLASE"/>
    <property type="match status" value="1"/>
</dbReference>
<dbReference type="InterPro" id="IPR016032">
    <property type="entry name" value="Sig_transdc_resp-reg_C-effctor"/>
</dbReference>
<organism evidence="4 5">
    <name type="scientific">Kribbella orskensis</name>
    <dbReference type="NCBI Taxonomy" id="2512216"/>
    <lineage>
        <taxon>Bacteria</taxon>
        <taxon>Bacillati</taxon>
        <taxon>Actinomycetota</taxon>
        <taxon>Actinomycetes</taxon>
        <taxon>Propionibacteriales</taxon>
        <taxon>Kribbellaceae</taxon>
        <taxon>Kribbella</taxon>
    </lineage>
</organism>
<dbReference type="Proteomes" id="UP000295818">
    <property type="component" value="Unassembled WGS sequence"/>
</dbReference>
<dbReference type="InterPro" id="IPR000792">
    <property type="entry name" value="Tscrpt_reg_LuxR_C"/>
</dbReference>
<evidence type="ECO:0000313" key="4">
    <source>
        <dbReference type="EMBL" id="TCO25736.1"/>
    </source>
</evidence>
<accession>A0ABY2BMT7</accession>
<feature type="domain" description="HTH luxR-type" evidence="3">
    <location>
        <begin position="854"/>
        <end position="918"/>
    </location>
</feature>
<dbReference type="PRINTS" id="PR00038">
    <property type="entry name" value="HTHLUXR"/>
</dbReference>
<dbReference type="EMBL" id="SLWM01000004">
    <property type="protein sequence ID" value="TCO25736.1"/>
    <property type="molecule type" value="Genomic_DNA"/>
</dbReference>
<dbReference type="RefSeq" id="WP_241998127.1">
    <property type="nucleotide sequence ID" value="NZ_SLWM01000004.1"/>
</dbReference>
<comment type="caution">
    <text evidence="4">The sequence shown here is derived from an EMBL/GenBank/DDBJ whole genome shotgun (WGS) entry which is preliminary data.</text>
</comment>
<evidence type="ECO:0000313" key="5">
    <source>
        <dbReference type="Proteomes" id="UP000295818"/>
    </source>
</evidence>
<reference evidence="4 5" key="1">
    <citation type="journal article" date="2015" name="Stand. Genomic Sci.">
        <title>Genomic Encyclopedia of Bacterial and Archaeal Type Strains, Phase III: the genomes of soil and plant-associated and newly described type strains.</title>
        <authorList>
            <person name="Whitman W.B."/>
            <person name="Woyke T."/>
            <person name="Klenk H.P."/>
            <person name="Zhou Y."/>
            <person name="Lilburn T.G."/>
            <person name="Beck B.J."/>
            <person name="De Vos P."/>
            <person name="Vandamme P."/>
            <person name="Eisen J.A."/>
            <person name="Garrity G."/>
            <person name="Hugenholtz P."/>
            <person name="Kyrpides N.C."/>
        </authorList>
    </citation>
    <scope>NUCLEOTIDE SEQUENCE [LARGE SCALE GENOMIC DNA]</scope>
    <source>
        <strain evidence="4 5">VKM Ac-2538</strain>
    </source>
</reference>
<dbReference type="InterPro" id="IPR027417">
    <property type="entry name" value="P-loop_NTPase"/>
</dbReference>
<dbReference type="InterPro" id="IPR041664">
    <property type="entry name" value="AAA_16"/>
</dbReference>
<gene>
    <name evidence="4" type="ORF">EV644_104240</name>
</gene>
<keyword evidence="2" id="KW-0067">ATP-binding</keyword>
<dbReference type="SUPFAM" id="SSF46894">
    <property type="entry name" value="C-terminal effector domain of the bipartite response regulators"/>
    <property type="match status" value="1"/>
</dbReference>
<sequence>MTSPRLPRELRGRQSECATLDALVAGVRAGASQVLVLRGEAGVGKTALLDYLASGLGPSCRLARAAGVESEMELPFSGLHQLCAPMLDHLDRLPGPQRDALATAFGMHTGQPPDRFLVGLAVLSLLADVAEEQPLVCMIDDAQWFDPISAQTLAFVARRQLADPVALVFALRGEHEDEELTGQPTMVVRGLRDADAHALLDTVLTGHVDHRVRETIVAEARGNPLALLELPRGLSRAELSFGFGLAHAVPLETQLEQGFSQRWGALPRPTRLFLLAAALEPVGDLSLLRRALRRLEVDFAASVPAVRVGLIELGARVRFRHPLVRSAVARAGEVTDLRAVHLALAEETDPVLDPARRAWHRAYAASRPDEEVAVELERSADRARARGGLAAQAAFLERAIELTQDPARRPARVLAAARARHQSGSSDAALALLARIETANLHLDEPTHAEVEVLRAQIAFFSSRGRDAPPLLLSAAQRMEALNRTAARDIYLDALAAGLLVGRLAGDVGAREVAEAARAALPSTARPTDLLLDGLASLITDGYAEGVPPVRRALNAWRTDEVSTPDALRWLWLATHAAHDVWDDESWEVFCTRHLRLAREAGALAVLPIALNSRMGLHFLAGEFAAAAALVNEFATVNEVMGNHLLPYGALALAAWQGRKDIVSGLTRTILVEVGARGEGMGLTIVDYSTAVLHNGLGQYQEAMRAAEQGAGYPDELGFSTWSLVELVEAAARSGHPDRAADALKSLIRTTSASGTDWALGIEARARAQVSQGEAAEAYHAEAVERLGQTRMRVEHARAQLLYGEWLRRENRRRDARSHLRSAYDILTEMGAEAFAERARRELVATGETLRRRSVEAREEFTAQEAQIARLAAEGRTNPEIGAELFLSPRTVEWHLHKVFAKLGIGSRRELSSTLLNA</sequence>
<dbReference type="PANTHER" id="PTHR16305:SF35">
    <property type="entry name" value="TRANSCRIPTIONAL ACTIVATOR DOMAIN"/>
    <property type="match status" value="1"/>
</dbReference>
<dbReference type="Pfam" id="PF13191">
    <property type="entry name" value="AAA_16"/>
    <property type="match status" value="1"/>
</dbReference>
<evidence type="ECO:0000259" key="3">
    <source>
        <dbReference type="PROSITE" id="PS50043"/>
    </source>
</evidence>
<dbReference type="SUPFAM" id="SSF52540">
    <property type="entry name" value="P-loop containing nucleoside triphosphate hydrolases"/>
    <property type="match status" value="1"/>
</dbReference>
<dbReference type="SMART" id="SM00421">
    <property type="entry name" value="HTH_LUXR"/>
    <property type="match status" value="1"/>
</dbReference>
<dbReference type="PROSITE" id="PS50043">
    <property type="entry name" value="HTH_LUXR_2"/>
    <property type="match status" value="1"/>
</dbReference>
<name>A0ABY2BMT7_9ACTN</name>
<evidence type="ECO:0000256" key="2">
    <source>
        <dbReference type="ARBA" id="ARBA00022840"/>
    </source>
</evidence>
<dbReference type="Gene3D" id="1.10.10.10">
    <property type="entry name" value="Winged helix-like DNA-binding domain superfamily/Winged helix DNA-binding domain"/>
    <property type="match status" value="1"/>
</dbReference>
<dbReference type="InterPro" id="IPR036388">
    <property type="entry name" value="WH-like_DNA-bd_sf"/>
</dbReference>
<dbReference type="CDD" id="cd06170">
    <property type="entry name" value="LuxR_C_like"/>
    <property type="match status" value="1"/>
</dbReference>